<dbReference type="Proteomes" id="UP000523196">
    <property type="component" value="Unassembled WGS sequence"/>
</dbReference>
<keyword evidence="2" id="KW-1185">Reference proteome</keyword>
<accession>A0A7W3Y7N7</accession>
<proteinExistence type="predicted"/>
<organism evidence="1 2">
    <name type="scientific">Marilutibacter spongiae</name>
    <dbReference type="NCBI Taxonomy" id="2025720"/>
    <lineage>
        <taxon>Bacteria</taxon>
        <taxon>Pseudomonadati</taxon>
        <taxon>Pseudomonadota</taxon>
        <taxon>Gammaproteobacteria</taxon>
        <taxon>Lysobacterales</taxon>
        <taxon>Lysobacteraceae</taxon>
        <taxon>Marilutibacter</taxon>
    </lineage>
</organism>
<evidence type="ECO:0000313" key="1">
    <source>
        <dbReference type="EMBL" id="MBB1062146.1"/>
    </source>
</evidence>
<protein>
    <submittedName>
        <fullName evidence="1">Uncharacterized protein</fullName>
    </submittedName>
</protein>
<dbReference type="EMBL" id="JACHTF010000026">
    <property type="protein sequence ID" value="MBB1062146.1"/>
    <property type="molecule type" value="Genomic_DNA"/>
</dbReference>
<gene>
    <name evidence="1" type="ORF">H4F98_16345</name>
</gene>
<evidence type="ECO:0000313" key="2">
    <source>
        <dbReference type="Proteomes" id="UP000523196"/>
    </source>
</evidence>
<reference evidence="1 2" key="1">
    <citation type="submission" date="2020-08" db="EMBL/GenBank/DDBJ databases">
        <authorList>
            <person name="Xu S."/>
            <person name="Li A."/>
        </authorList>
    </citation>
    <scope>NUCLEOTIDE SEQUENCE [LARGE SCALE GENOMIC DNA]</scope>
    <source>
        <strain evidence="1 2">119BY6-57</strain>
    </source>
</reference>
<dbReference type="RefSeq" id="WP_182688902.1">
    <property type="nucleotide sequence ID" value="NZ_JACHTF010000026.1"/>
</dbReference>
<sequence length="90" mass="10035">MTAEHKSELEHVNDTLAQLKEMRHYAKNNVELLTTQWLLFDGELSGLKHASKIEGLMTRQGAFYDALEEEIAALEEVAQSLQPPPEGEGG</sequence>
<name>A0A7W3Y7N7_9GAMM</name>
<comment type="caution">
    <text evidence="1">The sequence shown here is derived from an EMBL/GenBank/DDBJ whole genome shotgun (WGS) entry which is preliminary data.</text>
</comment>
<dbReference type="AlphaFoldDB" id="A0A7W3Y7N7"/>